<sequence>MVDLSCWSSNRADAEWTSYLERTNRPPADLEAFTEVTKDSLLGKRHGKGTDFGRAVQEIIDSYDELRKHEQVDGVITLGQTICDTRYYPQGEQMSDGNNGNSVVIKAHLPTTYSRKKHSGTRASAIHGKVPSAQRAKSSCIYQNRTVSSEDVVMNNDRLHSKPREGTQRRNKRASTSPISLMDLVQMQVLKKTVMKL</sequence>
<dbReference type="PANTHER" id="PTHR12550">
    <property type="entry name" value="HEPATOMA-DERIVED GROWTH FACTOR-RELATED"/>
    <property type="match status" value="1"/>
</dbReference>
<dbReference type="EMBL" id="PKPP01005628">
    <property type="protein sequence ID" value="PWA59413.1"/>
    <property type="molecule type" value="Genomic_DNA"/>
</dbReference>
<dbReference type="AlphaFoldDB" id="A0A2U1MDR2"/>
<protein>
    <submittedName>
        <fullName evidence="2">CID domain-containing protein</fullName>
    </submittedName>
</protein>
<proteinExistence type="predicted"/>
<evidence type="ECO:0000313" key="2">
    <source>
        <dbReference type="EMBL" id="PWA59413.1"/>
    </source>
</evidence>
<dbReference type="OrthoDB" id="62853at2759"/>
<reference evidence="2 3" key="1">
    <citation type="journal article" date="2018" name="Mol. Plant">
        <title>The genome of Artemisia annua provides insight into the evolution of Asteraceae family and artemisinin biosynthesis.</title>
        <authorList>
            <person name="Shen Q."/>
            <person name="Zhang L."/>
            <person name="Liao Z."/>
            <person name="Wang S."/>
            <person name="Yan T."/>
            <person name="Shi P."/>
            <person name="Liu M."/>
            <person name="Fu X."/>
            <person name="Pan Q."/>
            <person name="Wang Y."/>
            <person name="Lv Z."/>
            <person name="Lu X."/>
            <person name="Zhang F."/>
            <person name="Jiang W."/>
            <person name="Ma Y."/>
            <person name="Chen M."/>
            <person name="Hao X."/>
            <person name="Li L."/>
            <person name="Tang Y."/>
            <person name="Lv G."/>
            <person name="Zhou Y."/>
            <person name="Sun X."/>
            <person name="Brodelius P.E."/>
            <person name="Rose J.K.C."/>
            <person name="Tang K."/>
        </authorList>
    </citation>
    <scope>NUCLEOTIDE SEQUENCE [LARGE SCALE GENOMIC DNA]</scope>
    <source>
        <strain evidence="3">cv. Huhao1</strain>
        <tissue evidence="2">Leaf</tissue>
    </source>
</reference>
<name>A0A2U1MDR2_ARTAN</name>
<dbReference type="Proteomes" id="UP000245207">
    <property type="component" value="Unassembled WGS sequence"/>
</dbReference>
<comment type="caution">
    <text evidence="2">The sequence shown here is derived from an EMBL/GenBank/DDBJ whole genome shotgun (WGS) entry which is preliminary data.</text>
</comment>
<organism evidence="2 3">
    <name type="scientific">Artemisia annua</name>
    <name type="common">Sweet wormwood</name>
    <dbReference type="NCBI Taxonomy" id="35608"/>
    <lineage>
        <taxon>Eukaryota</taxon>
        <taxon>Viridiplantae</taxon>
        <taxon>Streptophyta</taxon>
        <taxon>Embryophyta</taxon>
        <taxon>Tracheophyta</taxon>
        <taxon>Spermatophyta</taxon>
        <taxon>Magnoliopsida</taxon>
        <taxon>eudicotyledons</taxon>
        <taxon>Gunneridae</taxon>
        <taxon>Pentapetalae</taxon>
        <taxon>asterids</taxon>
        <taxon>campanulids</taxon>
        <taxon>Asterales</taxon>
        <taxon>Asteraceae</taxon>
        <taxon>Asteroideae</taxon>
        <taxon>Anthemideae</taxon>
        <taxon>Artemisiinae</taxon>
        <taxon>Artemisia</taxon>
    </lineage>
</organism>
<evidence type="ECO:0000313" key="3">
    <source>
        <dbReference type="Proteomes" id="UP000245207"/>
    </source>
</evidence>
<accession>A0A2U1MDR2</accession>
<gene>
    <name evidence="2" type="ORF">CTI12_AA390980</name>
</gene>
<dbReference type="STRING" id="35608.A0A2U1MDR2"/>
<feature type="compositionally biased region" description="Basic and acidic residues" evidence="1">
    <location>
        <begin position="157"/>
        <end position="168"/>
    </location>
</feature>
<evidence type="ECO:0000256" key="1">
    <source>
        <dbReference type="SAM" id="MobiDB-lite"/>
    </source>
</evidence>
<feature type="region of interest" description="Disordered" evidence="1">
    <location>
        <begin position="156"/>
        <end position="178"/>
    </location>
</feature>
<keyword evidence="3" id="KW-1185">Reference proteome</keyword>
<dbReference type="PANTHER" id="PTHR12550:SF49">
    <property type="entry name" value="PROTEIN HUA2-LIKE 2-RELATED"/>
    <property type="match status" value="1"/>
</dbReference>